<organism evidence="2 3">
    <name type="scientific">Dactylosporangium roseum</name>
    <dbReference type="NCBI Taxonomy" id="47989"/>
    <lineage>
        <taxon>Bacteria</taxon>
        <taxon>Bacillati</taxon>
        <taxon>Actinomycetota</taxon>
        <taxon>Actinomycetes</taxon>
        <taxon>Micromonosporales</taxon>
        <taxon>Micromonosporaceae</taxon>
        <taxon>Dactylosporangium</taxon>
    </lineage>
</organism>
<dbReference type="InterPro" id="IPR036511">
    <property type="entry name" value="TGT-like_sf"/>
</dbReference>
<dbReference type="EMBL" id="CP073721">
    <property type="protein sequence ID" value="UWZ37917.1"/>
    <property type="molecule type" value="Genomic_DNA"/>
</dbReference>
<protein>
    <recommendedName>
        <fullName evidence="1">DeoxyPurine in DNA protein A domain-containing protein</fullName>
    </recommendedName>
</protein>
<evidence type="ECO:0000313" key="2">
    <source>
        <dbReference type="EMBL" id="UWZ37917.1"/>
    </source>
</evidence>
<reference evidence="2" key="1">
    <citation type="submission" date="2021-04" db="EMBL/GenBank/DDBJ databases">
        <title>Biosynthetic gene clusters of Dactylosporangioum roseum.</title>
        <authorList>
            <person name="Hartkoorn R.C."/>
            <person name="Beaudoing E."/>
            <person name="Hot D."/>
            <person name="Moureu S."/>
        </authorList>
    </citation>
    <scope>NUCLEOTIDE SEQUENCE</scope>
    <source>
        <strain evidence="2">NRRL B-16295</strain>
    </source>
</reference>
<feature type="domain" description="DeoxyPurine in DNA protein A" evidence="1">
    <location>
        <begin position="1"/>
        <end position="271"/>
    </location>
</feature>
<accession>A0ABY5ZAS7</accession>
<sequence>MTTTFYLGAHHPHWLAIPPRDRDGQPIRLFVSHRRLAGRRTLPRARTPWALDSGGFSELSLFGEWRTTPEEYVAAVRRYDREIGMLEWAAPQDWMVEPFMLAKTRLTVAEHQRRTVANYLQLCDLWWRAEHDAAGRDPEFCPFMPVLQGWTIADYLRCADAYEQVGVNLPDYPVVGVGSVCRRQATSEIADIMASLADLGLNLHGFGVKTSGLARYARHLASADSMAWSYAGRRTPTRCGSVSHKNEANCLDFAARWHERIADEIAVDRPDQLRLDLFEVAA</sequence>
<proteinExistence type="predicted"/>
<gene>
    <name evidence="2" type="ORF">Drose_06470</name>
</gene>
<dbReference type="RefSeq" id="WP_260727279.1">
    <property type="nucleotide sequence ID" value="NZ_BAAABS010000033.1"/>
</dbReference>
<evidence type="ECO:0000259" key="1">
    <source>
        <dbReference type="Pfam" id="PF23859"/>
    </source>
</evidence>
<dbReference type="InterPro" id="IPR055645">
    <property type="entry name" value="DpdA"/>
</dbReference>
<dbReference type="Gene3D" id="3.20.20.105">
    <property type="entry name" value="Queuine tRNA-ribosyltransferase-like"/>
    <property type="match status" value="1"/>
</dbReference>
<evidence type="ECO:0000313" key="3">
    <source>
        <dbReference type="Proteomes" id="UP001058271"/>
    </source>
</evidence>
<keyword evidence="3" id="KW-1185">Reference proteome</keyword>
<dbReference type="Proteomes" id="UP001058271">
    <property type="component" value="Chromosome"/>
</dbReference>
<dbReference type="Pfam" id="PF23859">
    <property type="entry name" value="DpdA"/>
    <property type="match status" value="1"/>
</dbReference>
<name>A0ABY5ZAS7_9ACTN</name>